<evidence type="ECO:0000313" key="1">
    <source>
        <dbReference type="EMBL" id="TWV99790.1"/>
    </source>
</evidence>
<dbReference type="Proteomes" id="UP000318815">
    <property type="component" value="Unassembled WGS sequence"/>
</dbReference>
<dbReference type="Gene3D" id="3.40.50.12780">
    <property type="entry name" value="N-terminal domain of ligase-like"/>
    <property type="match status" value="1"/>
</dbReference>
<protein>
    <submittedName>
        <fullName evidence="1">Amino acid adenylation domain-containing protein</fullName>
    </submittedName>
</protein>
<sequence>MYGPTETTVWLTEEDHIDDEIITVGRPIGNMFAYIWIISSGKYRTVPWEKSLSVEWESG</sequence>
<evidence type="ECO:0000313" key="2">
    <source>
        <dbReference type="Proteomes" id="UP000318815"/>
    </source>
</evidence>
<dbReference type="SUPFAM" id="SSF56801">
    <property type="entry name" value="Acetyl-CoA synthetase-like"/>
    <property type="match status" value="1"/>
</dbReference>
<reference evidence="1 2" key="1">
    <citation type="submission" date="2019-08" db="EMBL/GenBank/DDBJ databases">
        <title>Whole genome sequencing of chitin degrading bacteria Chitinophaga pinensis YS16.</title>
        <authorList>
            <person name="Singh R.P."/>
            <person name="Manchanda G."/>
            <person name="Maurya I.K."/>
            <person name="Joshi N.K."/>
            <person name="Srivastava A.K."/>
        </authorList>
    </citation>
    <scope>NUCLEOTIDE SEQUENCE [LARGE SCALE GENOMIC DNA]</scope>
    <source>
        <strain evidence="1 2">YS-16</strain>
    </source>
</reference>
<dbReference type="InterPro" id="IPR042099">
    <property type="entry name" value="ANL_N_sf"/>
</dbReference>
<gene>
    <name evidence="1" type="ORF">FEF09_15185</name>
</gene>
<dbReference type="OrthoDB" id="9757559at2"/>
<organism evidence="1 2">
    <name type="scientific">Chitinophaga pinensis</name>
    <dbReference type="NCBI Taxonomy" id="79329"/>
    <lineage>
        <taxon>Bacteria</taxon>
        <taxon>Pseudomonadati</taxon>
        <taxon>Bacteroidota</taxon>
        <taxon>Chitinophagia</taxon>
        <taxon>Chitinophagales</taxon>
        <taxon>Chitinophagaceae</taxon>
        <taxon>Chitinophaga</taxon>
    </lineage>
</organism>
<keyword evidence="2" id="KW-1185">Reference proteome</keyword>
<comment type="caution">
    <text evidence="1">The sequence shown here is derived from an EMBL/GenBank/DDBJ whole genome shotgun (WGS) entry which is preliminary data.</text>
</comment>
<dbReference type="AlphaFoldDB" id="A0A5C6LR39"/>
<proteinExistence type="predicted"/>
<accession>A0A5C6LR39</accession>
<dbReference type="EMBL" id="VOHS01000013">
    <property type="protein sequence ID" value="TWV99790.1"/>
    <property type="molecule type" value="Genomic_DNA"/>
</dbReference>
<name>A0A5C6LR39_9BACT</name>